<feature type="compositionally biased region" description="Basic residues" evidence="1">
    <location>
        <begin position="38"/>
        <end position="47"/>
    </location>
</feature>
<evidence type="ECO:0000256" key="1">
    <source>
        <dbReference type="SAM" id="MobiDB-lite"/>
    </source>
</evidence>
<dbReference type="EMBL" id="CADCTG010000037">
    <property type="protein sequence ID" value="CAA9215546.1"/>
    <property type="molecule type" value="Genomic_DNA"/>
</dbReference>
<evidence type="ECO:0000313" key="2">
    <source>
        <dbReference type="EMBL" id="CAA9215546.1"/>
    </source>
</evidence>
<feature type="non-terminal residue" evidence="2">
    <location>
        <position position="1"/>
    </location>
</feature>
<sequence length="130" mass="14248">EQPHAAHRRRFGTRRARGRRPDASGGDRAPPRQQMGGARHRHPVRGGRRAEPAAGHRPGRGERRVRLPDLGSAPPRRADRDAVAHGRQRRPGRPDQRGPIGRLGGRRLFPRQPAQHGAPARTPGPAPAPL</sequence>
<feature type="compositionally biased region" description="Low complexity" evidence="1">
    <location>
        <begin position="110"/>
        <end position="121"/>
    </location>
</feature>
<protein>
    <submittedName>
        <fullName evidence="2">Uncharacterized protein</fullName>
    </submittedName>
</protein>
<gene>
    <name evidence="2" type="ORF">AVDCRST_MAG08-371</name>
</gene>
<proteinExistence type="predicted"/>
<name>A0A6J4H5J5_9PROT</name>
<feature type="non-terminal residue" evidence="2">
    <location>
        <position position="130"/>
    </location>
</feature>
<feature type="region of interest" description="Disordered" evidence="1">
    <location>
        <begin position="1"/>
        <end position="130"/>
    </location>
</feature>
<organism evidence="2">
    <name type="scientific">uncultured Acetobacteraceae bacterium</name>
    <dbReference type="NCBI Taxonomy" id="169975"/>
    <lineage>
        <taxon>Bacteria</taxon>
        <taxon>Pseudomonadati</taxon>
        <taxon>Pseudomonadota</taxon>
        <taxon>Alphaproteobacteria</taxon>
        <taxon>Acetobacterales</taxon>
        <taxon>Acetobacteraceae</taxon>
        <taxon>environmental samples</taxon>
    </lineage>
</organism>
<reference evidence="2" key="1">
    <citation type="submission" date="2020-02" db="EMBL/GenBank/DDBJ databases">
        <authorList>
            <person name="Meier V. D."/>
        </authorList>
    </citation>
    <scope>NUCLEOTIDE SEQUENCE</scope>
    <source>
        <strain evidence="2">AVDCRST_MAG08</strain>
    </source>
</reference>
<dbReference type="AlphaFoldDB" id="A0A6J4H5J5"/>
<feature type="compositionally biased region" description="Basic residues" evidence="1">
    <location>
        <begin position="1"/>
        <end position="18"/>
    </location>
</feature>
<accession>A0A6J4H5J5</accession>